<organism evidence="11 12">
    <name type="scientific">Microbacterium rhizomatis</name>
    <dbReference type="NCBI Taxonomy" id="1631477"/>
    <lineage>
        <taxon>Bacteria</taxon>
        <taxon>Bacillati</taxon>
        <taxon>Actinomycetota</taxon>
        <taxon>Actinomycetes</taxon>
        <taxon>Micrococcales</taxon>
        <taxon>Microbacteriaceae</taxon>
        <taxon>Microbacterium</taxon>
    </lineage>
</organism>
<sequence>MSVVHSGFFLLPILAVLAPLVARGLGRWVRIPIVVFELLLGILAGPSLLGWVEPSDLFAELADFGLAMLFFMAGAEIRFGAIAGRPARRASLGWLISLVAGVVAGFILAPGPGAVVIGVALCSTALGTLMPILRDAKELDTPFGQAITAIGAVGEFGPLVAISLFLGTREVGVATLVLVGFVLVAALAIWLAVRADHGSLHRFVNATLHTSGQFAVRLVFLILGGLVAVSLWLDLDMLLGAFTAGIVWQLIMRSAKEADRDAVESKVEAVAFGFFVPLFFLYTGVTFNLSALVADWRILVLLPIFAILLLVIRGLPSRLAAPVGSTRRDRWALTLLGATGLPIIVAVTTIGTEEQLISPGIASALVGAGMLSVLLYPLIGMTLHGDRQVVTSPAYDPLSSPR</sequence>
<comment type="similarity">
    <text evidence="2">Belongs to the monovalent cation:proton antiporter 2 (CPA2) transporter (TC 2.A.37) family.</text>
</comment>
<dbReference type="Proteomes" id="UP000325827">
    <property type="component" value="Unassembled WGS sequence"/>
</dbReference>
<feature type="transmembrane region" description="Helical" evidence="9">
    <location>
        <begin position="115"/>
        <end position="134"/>
    </location>
</feature>
<accession>A0A5J5J052</accession>
<keyword evidence="3" id="KW-0813">Transport</keyword>
<feature type="transmembrane region" description="Helical" evidence="9">
    <location>
        <begin position="33"/>
        <end position="52"/>
    </location>
</feature>
<feature type="transmembrane region" description="Helical" evidence="9">
    <location>
        <begin position="291"/>
        <end position="311"/>
    </location>
</feature>
<keyword evidence="8 9" id="KW-0472">Membrane</keyword>
<keyword evidence="4" id="KW-0050">Antiport</keyword>
<dbReference type="PANTHER" id="PTHR43562:SF1">
    <property type="entry name" value="NA(+)_H(+) ANTIPORTER YJBQ-RELATED"/>
    <property type="match status" value="1"/>
</dbReference>
<keyword evidence="5 9" id="KW-0812">Transmembrane</keyword>
<evidence type="ECO:0000256" key="4">
    <source>
        <dbReference type="ARBA" id="ARBA00022449"/>
    </source>
</evidence>
<feature type="transmembrane region" description="Helical" evidence="9">
    <location>
        <begin position="6"/>
        <end position="26"/>
    </location>
</feature>
<name>A0A5J5J052_9MICO</name>
<evidence type="ECO:0000256" key="7">
    <source>
        <dbReference type="ARBA" id="ARBA00023065"/>
    </source>
</evidence>
<comment type="subcellular location">
    <subcellularLocation>
        <location evidence="1">Membrane</location>
        <topology evidence="1">Multi-pass membrane protein</topology>
    </subcellularLocation>
</comment>
<dbReference type="RefSeq" id="WP_150448921.1">
    <property type="nucleotide sequence ID" value="NZ_VYSA01000002.1"/>
</dbReference>
<evidence type="ECO:0000256" key="6">
    <source>
        <dbReference type="ARBA" id="ARBA00022989"/>
    </source>
</evidence>
<feature type="transmembrane region" description="Helical" evidence="9">
    <location>
        <begin position="172"/>
        <end position="193"/>
    </location>
</feature>
<feature type="transmembrane region" description="Helical" evidence="9">
    <location>
        <begin position="91"/>
        <end position="109"/>
    </location>
</feature>
<feature type="transmembrane region" description="Helical" evidence="9">
    <location>
        <begin position="267"/>
        <end position="285"/>
    </location>
</feature>
<dbReference type="Pfam" id="PF00999">
    <property type="entry name" value="Na_H_Exchanger"/>
    <property type="match status" value="1"/>
</dbReference>
<dbReference type="GO" id="GO:0016020">
    <property type="term" value="C:membrane"/>
    <property type="evidence" value="ECO:0007669"/>
    <property type="project" value="UniProtKB-SubCell"/>
</dbReference>
<dbReference type="GO" id="GO:1902600">
    <property type="term" value="P:proton transmembrane transport"/>
    <property type="evidence" value="ECO:0007669"/>
    <property type="project" value="InterPro"/>
</dbReference>
<evidence type="ECO:0000256" key="5">
    <source>
        <dbReference type="ARBA" id="ARBA00022692"/>
    </source>
</evidence>
<feature type="transmembrane region" description="Helical" evidence="9">
    <location>
        <begin position="146"/>
        <end position="166"/>
    </location>
</feature>
<reference evidence="12" key="1">
    <citation type="submission" date="2019-09" db="EMBL/GenBank/DDBJ databases">
        <title>Mumia zhuanghuii sp. nov. isolated from the intestinal contents of plateau pika (Ochotona curzoniae) in the Qinghai-Tibet plateau of China.</title>
        <authorList>
            <person name="Tian Z."/>
        </authorList>
    </citation>
    <scope>NUCLEOTIDE SEQUENCE [LARGE SCALE GENOMIC DNA]</scope>
    <source>
        <strain evidence="12">JCM 30598</strain>
    </source>
</reference>
<feature type="domain" description="Cation/H+ exchanger transmembrane" evidence="10">
    <location>
        <begin position="15"/>
        <end position="378"/>
    </location>
</feature>
<feature type="transmembrane region" description="Helical" evidence="9">
    <location>
        <begin position="356"/>
        <end position="379"/>
    </location>
</feature>
<evidence type="ECO:0000313" key="12">
    <source>
        <dbReference type="Proteomes" id="UP000325827"/>
    </source>
</evidence>
<keyword evidence="6 9" id="KW-1133">Transmembrane helix</keyword>
<dbReference type="PANTHER" id="PTHR43562">
    <property type="entry name" value="NAPA-TYPE SODIUM/HYDROGEN ANTIPORTER"/>
    <property type="match status" value="1"/>
</dbReference>
<keyword evidence="12" id="KW-1185">Reference proteome</keyword>
<evidence type="ECO:0000256" key="2">
    <source>
        <dbReference type="ARBA" id="ARBA00005551"/>
    </source>
</evidence>
<dbReference type="GO" id="GO:0015297">
    <property type="term" value="F:antiporter activity"/>
    <property type="evidence" value="ECO:0007669"/>
    <property type="project" value="UniProtKB-KW"/>
</dbReference>
<evidence type="ECO:0000256" key="8">
    <source>
        <dbReference type="ARBA" id="ARBA00023136"/>
    </source>
</evidence>
<comment type="caution">
    <text evidence="11">The sequence shown here is derived from an EMBL/GenBank/DDBJ whole genome shotgun (WGS) entry which is preliminary data.</text>
</comment>
<evidence type="ECO:0000256" key="1">
    <source>
        <dbReference type="ARBA" id="ARBA00004141"/>
    </source>
</evidence>
<gene>
    <name evidence="11" type="ORF">F6B43_10710</name>
</gene>
<feature type="transmembrane region" description="Helical" evidence="9">
    <location>
        <begin position="214"/>
        <end position="232"/>
    </location>
</feature>
<dbReference type="OrthoDB" id="9793589at2"/>
<evidence type="ECO:0000259" key="10">
    <source>
        <dbReference type="Pfam" id="PF00999"/>
    </source>
</evidence>
<keyword evidence="7" id="KW-0406">Ion transport</keyword>
<dbReference type="Gene3D" id="1.20.1530.20">
    <property type="match status" value="1"/>
</dbReference>
<evidence type="ECO:0000256" key="3">
    <source>
        <dbReference type="ARBA" id="ARBA00022448"/>
    </source>
</evidence>
<proteinExistence type="inferred from homology"/>
<protein>
    <submittedName>
        <fullName evidence="11">Cation:proton antiporter</fullName>
    </submittedName>
</protein>
<evidence type="ECO:0000256" key="9">
    <source>
        <dbReference type="SAM" id="Phobius"/>
    </source>
</evidence>
<dbReference type="EMBL" id="VYSA01000002">
    <property type="protein sequence ID" value="KAA9107891.1"/>
    <property type="molecule type" value="Genomic_DNA"/>
</dbReference>
<dbReference type="InterPro" id="IPR006153">
    <property type="entry name" value="Cation/H_exchanger_TM"/>
</dbReference>
<dbReference type="AlphaFoldDB" id="A0A5J5J052"/>
<evidence type="ECO:0000313" key="11">
    <source>
        <dbReference type="EMBL" id="KAA9107891.1"/>
    </source>
</evidence>
<feature type="transmembrane region" description="Helical" evidence="9">
    <location>
        <begin position="331"/>
        <end position="350"/>
    </location>
</feature>
<dbReference type="InterPro" id="IPR038770">
    <property type="entry name" value="Na+/solute_symporter_sf"/>
</dbReference>
<feature type="transmembrane region" description="Helical" evidence="9">
    <location>
        <begin position="64"/>
        <end position="84"/>
    </location>
</feature>